<dbReference type="Pfam" id="PF01207">
    <property type="entry name" value="Dus"/>
    <property type="match status" value="1"/>
</dbReference>
<evidence type="ECO:0000256" key="1">
    <source>
        <dbReference type="ARBA" id="ARBA00001917"/>
    </source>
</evidence>
<dbReference type="Proteomes" id="UP000046393">
    <property type="component" value="Unplaced"/>
</dbReference>
<evidence type="ECO:0000259" key="7">
    <source>
        <dbReference type="Pfam" id="PF05175"/>
    </source>
</evidence>
<evidence type="ECO:0000313" key="8">
    <source>
        <dbReference type="Proteomes" id="UP000046393"/>
    </source>
</evidence>
<dbReference type="PROSITE" id="PS01136">
    <property type="entry name" value="UPF0034"/>
    <property type="match status" value="1"/>
</dbReference>
<sequence>MKPKRLKWFLSDLQTFQRSKLSLEQYATSPELAVAILDLVNDDGCLEDCTLADLGCGCGVLMLGAATYGTSYCLGLEIDDDALNICRQNIVNTQLEETVDVVKIDVTKNIQAIGMTRFDTVITNPPFGTKNNSGIDIQFVLAGLSLLREGGCLYSLHKSSTKNFILKTAKKWNNVEASCIAELNWDLPATYKHHKMPSFDIAVCLSDAFASMSEKCREFELMKVPKLVAAPMVRYSKLPFRLLVRQYSADIVFSPMIYAKNFIASEQCRNNEFTTCKDDESTIIQFASDNPDEFSLATMFVYKFTSGVNLNCGCPKRDVIKDGYGSCLLTKPDLIADIISYTRRRIPDLDYSISIKIRIEEDLKSTVELCRRAEKAGATFLTVHGRTVNQRSQKPNYEAIKLVKSILKIPVIANGGVKTYSELLDVAKFTNADGVMVGNGLLENPALFAGYDYTPVQCVKDWVTLTAEHGLTYDLFHQQLIFMLRKVLSSNQRKIFNNLLSRPAVCDFLEECVY</sequence>
<dbReference type="STRING" id="451379.A0A0N5AJ46"/>
<evidence type="ECO:0000256" key="5">
    <source>
        <dbReference type="ARBA" id="ARBA00023002"/>
    </source>
</evidence>
<dbReference type="GO" id="GO:0003676">
    <property type="term" value="F:nucleic acid binding"/>
    <property type="evidence" value="ECO:0007669"/>
    <property type="project" value="InterPro"/>
</dbReference>
<evidence type="ECO:0000256" key="4">
    <source>
        <dbReference type="ARBA" id="ARBA00022694"/>
    </source>
</evidence>
<dbReference type="InterPro" id="IPR013785">
    <property type="entry name" value="Aldolase_TIM"/>
</dbReference>
<dbReference type="WBParaSite" id="SMUV_0000446701-mRNA-1">
    <property type="protein sequence ID" value="SMUV_0000446701-mRNA-1"/>
    <property type="gene ID" value="SMUV_0000446701"/>
</dbReference>
<dbReference type="GO" id="GO:0050660">
    <property type="term" value="F:flavin adenine dinucleotide binding"/>
    <property type="evidence" value="ECO:0007669"/>
    <property type="project" value="InterPro"/>
</dbReference>
<evidence type="ECO:0000313" key="9">
    <source>
        <dbReference type="WBParaSite" id="SMUV_0000446701-mRNA-1"/>
    </source>
</evidence>
<dbReference type="SUPFAM" id="SSF53335">
    <property type="entry name" value="S-adenosyl-L-methionine-dependent methyltransferases"/>
    <property type="match status" value="1"/>
</dbReference>
<comment type="cofactor">
    <cofactor evidence="1">
        <name>FMN</name>
        <dbReference type="ChEBI" id="CHEBI:58210"/>
    </cofactor>
</comment>
<dbReference type="PROSITE" id="PS00092">
    <property type="entry name" value="N6_MTASE"/>
    <property type="match status" value="1"/>
</dbReference>
<dbReference type="InterPro" id="IPR035587">
    <property type="entry name" value="DUS-like_FMN-bd"/>
</dbReference>
<reference evidence="9" key="1">
    <citation type="submission" date="2017-02" db="UniProtKB">
        <authorList>
            <consortium name="WormBaseParasite"/>
        </authorList>
    </citation>
    <scope>IDENTIFICATION</scope>
</reference>
<name>A0A0N5AJ46_9BILA</name>
<dbReference type="GO" id="GO:0017150">
    <property type="term" value="F:tRNA dihydrouridine synthase activity"/>
    <property type="evidence" value="ECO:0007669"/>
    <property type="project" value="InterPro"/>
</dbReference>
<dbReference type="SUPFAM" id="SSF51395">
    <property type="entry name" value="FMN-linked oxidoreductases"/>
    <property type="match status" value="1"/>
</dbReference>
<dbReference type="CDD" id="cd02801">
    <property type="entry name" value="DUS_like_FMN"/>
    <property type="match status" value="1"/>
</dbReference>
<feature type="domain" description="Methyltransferase small" evidence="7">
    <location>
        <begin position="50"/>
        <end position="159"/>
    </location>
</feature>
<dbReference type="AlphaFoldDB" id="A0A0N5AJ46"/>
<keyword evidence="5" id="KW-0560">Oxidoreductase</keyword>
<proteinExistence type="predicted"/>
<dbReference type="Gene3D" id="3.40.50.150">
    <property type="entry name" value="Vaccinia Virus protein VP39"/>
    <property type="match status" value="1"/>
</dbReference>
<dbReference type="InterPro" id="IPR018517">
    <property type="entry name" value="tRNA_hU_synthase_CS"/>
</dbReference>
<evidence type="ECO:0000256" key="2">
    <source>
        <dbReference type="ARBA" id="ARBA00022630"/>
    </source>
</evidence>
<accession>A0A0N5AJ46</accession>
<dbReference type="GO" id="GO:0008757">
    <property type="term" value="F:S-adenosylmethionine-dependent methyltransferase activity"/>
    <property type="evidence" value="ECO:0007669"/>
    <property type="project" value="UniProtKB-ARBA"/>
</dbReference>
<dbReference type="Pfam" id="PF05175">
    <property type="entry name" value="MTS"/>
    <property type="match status" value="1"/>
</dbReference>
<dbReference type="Gene3D" id="3.20.20.70">
    <property type="entry name" value="Aldolase class I"/>
    <property type="match status" value="1"/>
</dbReference>
<dbReference type="InterPro" id="IPR002052">
    <property type="entry name" value="DNA_methylase_N6_adenine_CS"/>
</dbReference>
<dbReference type="GO" id="GO:0032259">
    <property type="term" value="P:methylation"/>
    <property type="evidence" value="ECO:0007669"/>
    <property type="project" value="InterPro"/>
</dbReference>
<keyword evidence="3" id="KW-0288">FMN</keyword>
<evidence type="ECO:0000256" key="3">
    <source>
        <dbReference type="ARBA" id="ARBA00022643"/>
    </source>
</evidence>
<protein>
    <submittedName>
        <fullName evidence="9">MTS domain-containing protein</fullName>
    </submittedName>
</protein>
<dbReference type="PANTHER" id="PTHR11082">
    <property type="entry name" value="TRNA-DIHYDROURIDINE SYNTHASE"/>
    <property type="match status" value="1"/>
</dbReference>
<keyword evidence="8" id="KW-1185">Reference proteome</keyword>
<feature type="domain" description="DUS-like FMN-binding" evidence="6">
    <location>
        <begin position="229"/>
        <end position="464"/>
    </location>
</feature>
<dbReference type="PANTHER" id="PTHR11082:SF31">
    <property type="entry name" value="TRNA-DIHYDROURIDINE(20A_20B) SYNTHASE [NAD(P)+]-LIKE"/>
    <property type="match status" value="1"/>
</dbReference>
<dbReference type="InterPro" id="IPR007848">
    <property type="entry name" value="Small_mtfrase_dom"/>
</dbReference>
<evidence type="ECO:0000259" key="6">
    <source>
        <dbReference type="Pfam" id="PF01207"/>
    </source>
</evidence>
<keyword evidence="2" id="KW-0285">Flavoprotein</keyword>
<dbReference type="InterPro" id="IPR029063">
    <property type="entry name" value="SAM-dependent_MTases_sf"/>
</dbReference>
<organism evidence="8 9">
    <name type="scientific">Syphacia muris</name>
    <dbReference type="NCBI Taxonomy" id="451379"/>
    <lineage>
        <taxon>Eukaryota</taxon>
        <taxon>Metazoa</taxon>
        <taxon>Ecdysozoa</taxon>
        <taxon>Nematoda</taxon>
        <taxon>Chromadorea</taxon>
        <taxon>Rhabditida</taxon>
        <taxon>Spirurina</taxon>
        <taxon>Oxyuridomorpha</taxon>
        <taxon>Oxyuroidea</taxon>
        <taxon>Oxyuridae</taxon>
        <taxon>Syphacia</taxon>
    </lineage>
</organism>
<dbReference type="CDD" id="cd02440">
    <property type="entry name" value="AdoMet_MTases"/>
    <property type="match status" value="1"/>
</dbReference>
<keyword evidence="4" id="KW-0819">tRNA processing</keyword>